<evidence type="ECO:0000259" key="8">
    <source>
        <dbReference type="Pfam" id="PF02823"/>
    </source>
</evidence>
<organism evidence="9">
    <name type="scientific">uncultured bacterium</name>
    <name type="common">gcode 4</name>
    <dbReference type="NCBI Taxonomy" id="1234023"/>
    <lineage>
        <taxon>Bacteria</taxon>
        <taxon>environmental samples</taxon>
    </lineage>
</organism>
<dbReference type="GO" id="GO:0046933">
    <property type="term" value="F:proton-transporting ATP synthase activity, rotational mechanism"/>
    <property type="evidence" value="ECO:0007669"/>
    <property type="project" value="UniProtKB-UniRule"/>
</dbReference>
<accession>K2AYB3</accession>
<dbReference type="GO" id="GO:0005524">
    <property type="term" value="F:ATP binding"/>
    <property type="evidence" value="ECO:0007669"/>
    <property type="project" value="UniProtKB-UniRule"/>
</dbReference>
<dbReference type="GO" id="GO:0045259">
    <property type="term" value="C:proton-transporting ATP synthase complex"/>
    <property type="evidence" value="ECO:0007669"/>
    <property type="project" value="UniProtKB-KW"/>
</dbReference>
<evidence type="ECO:0000256" key="6">
    <source>
        <dbReference type="ARBA" id="ARBA00023196"/>
    </source>
</evidence>
<feature type="domain" description="ATP synthase F1 complex delta/epsilon subunit N-terminal" evidence="8">
    <location>
        <begin position="1"/>
        <end position="78"/>
    </location>
</feature>
<gene>
    <name evidence="7" type="primary">atpC</name>
    <name evidence="9" type="ORF">ACD_49C00014G0010</name>
</gene>
<dbReference type="GO" id="GO:0012505">
    <property type="term" value="C:endomembrane system"/>
    <property type="evidence" value="ECO:0007669"/>
    <property type="project" value="UniProtKB-SubCell"/>
</dbReference>
<keyword evidence="3 7" id="KW-0813">Transport</keyword>
<evidence type="ECO:0000313" key="9">
    <source>
        <dbReference type="EMBL" id="EKD66756.1"/>
    </source>
</evidence>
<evidence type="ECO:0000256" key="2">
    <source>
        <dbReference type="ARBA" id="ARBA00005712"/>
    </source>
</evidence>
<dbReference type="InterPro" id="IPR020546">
    <property type="entry name" value="ATP_synth_F1_dsu/esu_N"/>
</dbReference>
<comment type="subunit">
    <text evidence="7">F-type ATPases have 2 components, CF(1) - the catalytic core - and CF(0) - the membrane proton channel. CF(1) has five subunits: alpha(3), beta(3), gamma(1), delta(1), epsilon(1). CF(0) has three main subunits: a, b and c.</text>
</comment>
<comment type="function">
    <text evidence="7">Produces ATP from ADP in the presence of a proton gradient across the membrane.</text>
</comment>
<protein>
    <recommendedName>
        <fullName evidence="7">ATP synthase epsilon chain</fullName>
    </recommendedName>
    <alternativeName>
        <fullName evidence="7">ATP synthase F1 sector epsilon subunit</fullName>
    </alternativeName>
    <alternativeName>
        <fullName evidence="7">F-ATPase epsilon subunit</fullName>
    </alternativeName>
</protein>
<dbReference type="SUPFAM" id="SSF51344">
    <property type="entry name" value="Epsilon subunit of F1F0-ATP synthase N-terminal domain"/>
    <property type="match status" value="1"/>
</dbReference>
<proteinExistence type="inferred from homology"/>
<evidence type="ECO:0000256" key="5">
    <source>
        <dbReference type="ARBA" id="ARBA00023136"/>
    </source>
</evidence>
<name>K2AYB3_9BACT</name>
<sequence>MKLTLISVKKKVLEIDNLEQAIIPTKAGEITVLSSHVPLISGLRPGILKLKFGWSEEKFAIGGWVLETDGVNLTIIADMVDDWAGLNLEEIKAKKDEAKKLMEEMSSSGKKMDMDRYIELELEYLKESAKEQLAIG</sequence>
<comment type="similarity">
    <text evidence="2 7">Belongs to the ATPase epsilon chain family.</text>
</comment>
<dbReference type="InterPro" id="IPR036771">
    <property type="entry name" value="ATPsynth_dsu/esu_N"/>
</dbReference>
<dbReference type="HAMAP" id="MF_00530">
    <property type="entry name" value="ATP_synth_epsil_bac"/>
    <property type="match status" value="1"/>
</dbReference>
<dbReference type="CDD" id="cd12152">
    <property type="entry name" value="F1-ATPase_delta"/>
    <property type="match status" value="1"/>
</dbReference>
<keyword evidence="6 7" id="KW-0139">CF(1)</keyword>
<evidence type="ECO:0000256" key="3">
    <source>
        <dbReference type="ARBA" id="ARBA00022448"/>
    </source>
</evidence>
<dbReference type="Pfam" id="PF02823">
    <property type="entry name" value="ATP-synt_DE_N"/>
    <property type="match status" value="1"/>
</dbReference>
<comment type="caution">
    <text evidence="9">The sequence shown here is derived from an EMBL/GenBank/DDBJ whole genome shotgun (WGS) entry which is preliminary data.</text>
</comment>
<dbReference type="Gene3D" id="2.60.15.10">
    <property type="entry name" value="F0F1 ATP synthase delta/epsilon subunit, N-terminal"/>
    <property type="match status" value="1"/>
</dbReference>
<keyword evidence="7" id="KW-1003">Cell membrane</keyword>
<dbReference type="AlphaFoldDB" id="K2AYB3"/>
<evidence type="ECO:0000256" key="4">
    <source>
        <dbReference type="ARBA" id="ARBA00023065"/>
    </source>
</evidence>
<comment type="subcellular location">
    <subcellularLocation>
        <location evidence="7">Cell membrane</location>
        <topology evidence="7">Peripheral membrane protein</topology>
    </subcellularLocation>
    <subcellularLocation>
        <location evidence="1">Endomembrane system</location>
        <topology evidence="1">Peripheral membrane protein</topology>
    </subcellularLocation>
</comment>
<evidence type="ECO:0000256" key="7">
    <source>
        <dbReference type="HAMAP-Rule" id="MF_00530"/>
    </source>
</evidence>
<keyword evidence="5 7" id="KW-0472">Membrane</keyword>
<dbReference type="InterPro" id="IPR001469">
    <property type="entry name" value="ATP_synth_F1_dsu/esu"/>
</dbReference>
<keyword evidence="7" id="KW-0375">Hydrogen ion transport</keyword>
<dbReference type="GO" id="GO:0005886">
    <property type="term" value="C:plasma membrane"/>
    <property type="evidence" value="ECO:0007669"/>
    <property type="project" value="UniProtKB-SubCell"/>
</dbReference>
<keyword evidence="4 7" id="KW-0406">Ion transport</keyword>
<dbReference type="EMBL" id="AMFJ01021600">
    <property type="protein sequence ID" value="EKD66756.1"/>
    <property type="molecule type" value="Genomic_DNA"/>
</dbReference>
<keyword evidence="7" id="KW-0066">ATP synthesis</keyword>
<evidence type="ECO:0000256" key="1">
    <source>
        <dbReference type="ARBA" id="ARBA00004184"/>
    </source>
</evidence>
<reference evidence="9" key="1">
    <citation type="journal article" date="2012" name="Science">
        <title>Fermentation, hydrogen, and sulfur metabolism in multiple uncultivated bacterial phyla.</title>
        <authorList>
            <person name="Wrighton K.C."/>
            <person name="Thomas B.C."/>
            <person name="Sharon I."/>
            <person name="Miller C.S."/>
            <person name="Castelle C.J."/>
            <person name="VerBerkmoes N.C."/>
            <person name="Wilkins M.J."/>
            <person name="Hettich R.L."/>
            <person name="Lipton M.S."/>
            <person name="Williams K.H."/>
            <person name="Long P.E."/>
            <person name="Banfield J.F."/>
        </authorList>
    </citation>
    <scope>NUCLEOTIDE SEQUENCE [LARGE SCALE GENOMIC DNA]</scope>
</reference>